<reference evidence="1 2" key="1">
    <citation type="submission" date="2015-09" db="EMBL/GenBank/DDBJ databases">
        <title>Trachymyrmex cornetzi WGS genome.</title>
        <authorList>
            <person name="Nygaard S."/>
            <person name="Hu H."/>
            <person name="Boomsma J."/>
            <person name="Zhang G."/>
        </authorList>
    </citation>
    <scope>NUCLEOTIDE SEQUENCE [LARGE SCALE GENOMIC DNA]</scope>
    <source>
        <strain evidence="1">Tcor2-1</strain>
        <tissue evidence="1">Whole body</tissue>
    </source>
</reference>
<evidence type="ECO:0008006" key="3">
    <source>
        <dbReference type="Google" id="ProtNLM"/>
    </source>
</evidence>
<dbReference type="Proteomes" id="UP000078492">
    <property type="component" value="Unassembled WGS sequence"/>
</dbReference>
<sequence length="182" mass="21033">MEIDQEFVQLSRKRGMSSTDADTRTNKVKLIRLNCKSTKPRCLYCGQEHGSTVVCANKDLPHTCINCEGEHLATSFDCPVIRRYKEVLNLAAYENIPQVEARKIVNANNGYPAKSDLRNFPYISSRSTQQDRDYFSDKFSNRFYNLRNDDPGEHDLHHQRSYADILSTQPRSLILHVIYKLC</sequence>
<keyword evidence="2" id="KW-1185">Reference proteome</keyword>
<gene>
    <name evidence="1" type="ORF">ALC57_01223</name>
</gene>
<evidence type="ECO:0000313" key="1">
    <source>
        <dbReference type="EMBL" id="KYN29342.1"/>
    </source>
</evidence>
<name>A0A151JQ63_9HYME</name>
<proteinExistence type="predicted"/>
<accession>A0A151JQ63</accession>
<evidence type="ECO:0000313" key="2">
    <source>
        <dbReference type="Proteomes" id="UP000078492"/>
    </source>
</evidence>
<dbReference type="EMBL" id="KQ978673">
    <property type="protein sequence ID" value="KYN29342.1"/>
    <property type="molecule type" value="Genomic_DNA"/>
</dbReference>
<protein>
    <recommendedName>
        <fullName evidence="3">Nucleic-acid-binding protein from mobile element jockey</fullName>
    </recommendedName>
</protein>
<dbReference type="AlphaFoldDB" id="A0A151JQ63"/>
<organism evidence="1 2">
    <name type="scientific">Trachymyrmex cornetzi</name>
    <dbReference type="NCBI Taxonomy" id="471704"/>
    <lineage>
        <taxon>Eukaryota</taxon>
        <taxon>Metazoa</taxon>
        <taxon>Ecdysozoa</taxon>
        <taxon>Arthropoda</taxon>
        <taxon>Hexapoda</taxon>
        <taxon>Insecta</taxon>
        <taxon>Pterygota</taxon>
        <taxon>Neoptera</taxon>
        <taxon>Endopterygota</taxon>
        <taxon>Hymenoptera</taxon>
        <taxon>Apocrita</taxon>
        <taxon>Aculeata</taxon>
        <taxon>Formicoidea</taxon>
        <taxon>Formicidae</taxon>
        <taxon>Myrmicinae</taxon>
        <taxon>Trachymyrmex</taxon>
    </lineage>
</organism>